<gene>
    <name evidence="6" type="ordered locus">Swoo_4011</name>
</gene>
<dbReference type="SUPFAM" id="SSF56349">
    <property type="entry name" value="DNA breaking-rejoining enzymes"/>
    <property type="match status" value="1"/>
</dbReference>
<evidence type="ECO:0000313" key="6">
    <source>
        <dbReference type="EMBL" id="ACA88267.1"/>
    </source>
</evidence>
<dbReference type="EMBL" id="CP000961">
    <property type="protein sequence ID" value="ACA88267.1"/>
    <property type="molecule type" value="Genomic_DNA"/>
</dbReference>
<dbReference type="InterPro" id="IPR013762">
    <property type="entry name" value="Integrase-like_cat_sf"/>
</dbReference>
<dbReference type="InterPro" id="IPR002104">
    <property type="entry name" value="Integrase_catalytic"/>
</dbReference>
<dbReference type="Gene3D" id="1.10.443.10">
    <property type="entry name" value="Intergrase catalytic core"/>
    <property type="match status" value="1"/>
</dbReference>
<keyword evidence="3" id="KW-0238">DNA-binding</keyword>
<dbReference type="STRING" id="392500.Swoo_4011"/>
<organism evidence="6 7">
    <name type="scientific">Shewanella woodyi (strain ATCC 51908 / MS32)</name>
    <dbReference type="NCBI Taxonomy" id="392500"/>
    <lineage>
        <taxon>Bacteria</taxon>
        <taxon>Pseudomonadati</taxon>
        <taxon>Pseudomonadota</taxon>
        <taxon>Gammaproteobacteria</taxon>
        <taxon>Alteromonadales</taxon>
        <taxon>Shewanellaceae</taxon>
        <taxon>Shewanella</taxon>
    </lineage>
</organism>
<evidence type="ECO:0000256" key="4">
    <source>
        <dbReference type="ARBA" id="ARBA00023172"/>
    </source>
</evidence>
<reference evidence="6 7" key="1">
    <citation type="submission" date="2008-02" db="EMBL/GenBank/DDBJ databases">
        <title>Complete sequence of Shewanella woodyi ATCC 51908.</title>
        <authorList>
            <consortium name="US DOE Joint Genome Institute"/>
            <person name="Copeland A."/>
            <person name="Lucas S."/>
            <person name="Lapidus A."/>
            <person name="Glavina del Rio T."/>
            <person name="Dalin E."/>
            <person name="Tice H."/>
            <person name="Bruce D."/>
            <person name="Goodwin L."/>
            <person name="Pitluck S."/>
            <person name="Sims D."/>
            <person name="Brettin T."/>
            <person name="Detter J.C."/>
            <person name="Han C."/>
            <person name="Kuske C.R."/>
            <person name="Schmutz J."/>
            <person name="Larimer F."/>
            <person name="Land M."/>
            <person name="Hauser L."/>
            <person name="Kyrpides N."/>
            <person name="Lykidis A."/>
            <person name="Zhao J.-S."/>
            <person name="Richardson P."/>
        </authorList>
    </citation>
    <scope>NUCLEOTIDE SEQUENCE [LARGE SCALE GENOMIC DNA]</scope>
    <source>
        <strain evidence="7">ATCC 51908 / MS32</strain>
    </source>
</reference>
<proteinExistence type="inferred from homology"/>
<evidence type="ECO:0000259" key="5">
    <source>
        <dbReference type="PROSITE" id="PS51898"/>
    </source>
</evidence>
<keyword evidence="4" id="KW-0233">DNA recombination</keyword>
<dbReference type="HOGENOM" id="CLU_048231_0_0_6"/>
<keyword evidence="2" id="KW-0229">DNA integration</keyword>
<keyword evidence="7" id="KW-1185">Reference proteome</keyword>
<dbReference type="Proteomes" id="UP000002168">
    <property type="component" value="Chromosome"/>
</dbReference>
<accession>B1KGD0</accession>
<dbReference type="PANTHER" id="PTHR30349">
    <property type="entry name" value="PHAGE INTEGRASE-RELATED"/>
    <property type="match status" value="1"/>
</dbReference>
<dbReference type="KEGG" id="swd:Swoo_4011"/>
<feature type="domain" description="Tyr recombinase" evidence="5">
    <location>
        <begin position="192"/>
        <end position="417"/>
    </location>
</feature>
<dbReference type="RefSeq" id="WP_012326596.1">
    <property type="nucleotide sequence ID" value="NC_010506.1"/>
</dbReference>
<dbReference type="PROSITE" id="PS51898">
    <property type="entry name" value="TYR_RECOMBINASE"/>
    <property type="match status" value="1"/>
</dbReference>
<dbReference type="PANTHER" id="PTHR30349:SF41">
    <property type="entry name" value="INTEGRASE_RECOMBINASE PROTEIN MJ0367-RELATED"/>
    <property type="match status" value="1"/>
</dbReference>
<evidence type="ECO:0000313" key="7">
    <source>
        <dbReference type="Proteomes" id="UP000002168"/>
    </source>
</evidence>
<dbReference type="GO" id="GO:0006310">
    <property type="term" value="P:DNA recombination"/>
    <property type="evidence" value="ECO:0007669"/>
    <property type="project" value="UniProtKB-KW"/>
</dbReference>
<evidence type="ECO:0000256" key="2">
    <source>
        <dbReference type="ARBA" id="ARBA00022908"/>
    </source>
</evidence>
<dbReference type="CDD" id="cd00397">
    <property type="entry name" value="DNA_BRE_C"/>
    <property type="match status" value="1"/>
</dbReference>
<evidence type="ECO:0000256" key="3">
    <source>
        <dbReference type="ARBA" id="ARBA00023125"/>
    </source>
</evidence>
<dbReference type="GO" id="GO:0003677">
    <property type="term" value="F:DNA binding"/>
    <property type="evidence" value="ECO:0007669"/>
    <property type="project" value="UniProtKB-KW"/>
</dbReference>
<dbReference type="Pfam" id="PF00589">
    <property type="entry name" value="Phage_integrase"/>
    <property type="match status" value="1"/>
</dbReference>
<dbReference type="InterPro" id="IPR050090">
    <property type="entry name" value="Tyrosine_recombinase_XerCD"/>
</dbReference>
<evidence type="ECO:0000256" key="1">
    <source>
        <dbReference type="ARBA" id="ARBA00008857"/>
    </source>
</evidence>
<dbReference type="eggNOG" id="COG0582">
    <property type="taxonomic scope" value="Bacteria"/>
</dbReference>
<sequence>MHLKIEKITVNGEQSVFYTDGFGYPISGNLSVDYASNYICLEKSSTTIKSRETTARHLLFCLNYFIYNDIDIVNRVASGEFFSFFELDKFSNHCFLKQRIINKTKSSNIVSFTPKDSISPSTRKTTCRQNQVSNTTARERLRALRSYLEYLYERFYGFNSPTRLKEHYDNVIRHLNREVNKAKPNNTSVIDIDEEVFTQEVINKIYEITLVGHPSNPFKRSQLRNRVIIDTIFDIGIRRGALLNLKLGDIKDEETPRLDIINRINFDDPRKHRPTQKTQSGVIGTQFSTIRNLKTYIETVRDSYTSTTKPSPLYPKALEHDFIFISEYGTTKGHPLSITGFNYIFDVLSEAVGVNIHPHLIRHHWNYNFTRQAEKAGLTSHETDKLRKHQMTWSENSTMARIYNKRATLEKVRKIKQNYQNQLFYTGSHDDNS</sequence>
<comment type="similarity">
    <text evidence="1">Belongs to the 'phage' integrase family.</text>
</comment>
<name>B1KGD0_SHEWM</name>
<dbReference type="InterPro" id="IPR011010">
    <property type="entry name" value="DNA_brk_join_enz"/>
</dbReference>
<dbReference type="AlphaFoldDB" id="B1KGD0"/>
<dbReference type="GO" id="GO:0015074">
    <property type="term" value="P:DNA integration"/>
    <property type="evidence" value="ECO:0007669"/>
    <property type="project" value="UniProtKB-KW"/>
</dbReference>
<protein>
    <submittedName>
        <fullName evidence="6">Phage integrase family protein</fullName>
    </submittedName>
</protein>